<evidence type="ECO:0000256" key="1">
    <source>
        <dbReference type="SAM" id="MobiDB-lite"/>
    </source>
</evidence>
<gene>
    <name evidence="2" type="ORF">BU23DRAFT_563900</name>
</gene>
<feature type="region of interest" description="Disordered" evidence="1">
    <location>
        <begin position="139"/>
        <end position="206"/>
    </location>
</feature>
<proteinExistence type="predicted"/>
<evidence type="ECO:0000313" key="3">
    <source>
        <dbReference type="Proteomes" id="UP000800036"/>
    </source>
</evidence>
<dbReference type="AlphaFoldDB" id="A0A6A5VMW3"/>
<sequence length="230" mass="25226">MASSDPLDTTLDEIQSQIIETLNRRLTKLEAENNPCKCGSISSKDEQIVRPAVGDGPPKPRGRRYFTTGVLPLSMATGQALGQATEAHENFEEEMMEVDSRKQSEDQDDEAGVAGVMSMFREILARLTAIEEEMACWRTSGASQSSTHSTQSRSFGSATSMGNGSELLRPTDTGCEPAVDKSNKSLTAGQPEPSRRQRRSLTSEEKAATLQRLRAQLVAEAQQREQQYRA</sequence>
<feature type="compositionally biased region" description="Low complexity" evidence="1">
    <location>
        <begin position="139"/>
        <end position="157"/>
    </location>
</feature>
<keyword evidence="3" id="KW-1185">Reference proteome</keyword>
<dbReference type="EMBL" id="ML976659">
    <property type="protein sequence ID" value="KAF1979053.1"/>
    <property type="molecule type" value="Genomic_DNA"/>
</dbReference>
<reference evidence="2" key="1">
    <citation type="journal article" date="2020" name="Stud. Mycol.">
        <title>101 Dothideomycetes genomes: a test case for predicting lifestyles and emergence of pathogens.</title>
        <authorList>
            <person name="Haridas S."/>
            <person name="Albert R."/>
            <person name="Binder M."/>
            <person name="Bloem J."/>
            <person name="Labutti K."/>
            <person name="Salamov A."/>
            <person name="Andreopoulos B."/>
            <person name="Baker S."/>
            <person name="Barry K."/>
            <person name="Bills G."/>
            <person name="Bluhm B."/>
            <person name="Cannon C."/>
            <person name="Castanera R."/>
            <person name="Culley D."/>
            <person name="Daum C."/>
            <person name="Ezra D."/>
            <person name="Gonzalez J."/>
            <person name="Henrissat B."/>
            <person name="Kuo A."/>
            <person name="Liang C."/>
            <person name="Lipzen A."/>
            <person name="Lutzoni F."/>
            <person name="Magnuson J."/>
            <person name="Mondo S."/>
            <person name="Nolan M."/>
            <person name="Ohm R."/>
            <person name="Pangilinan J."/>
            <person name="Park H.-J."/>
            <person name="Ramirez L."/>
            <person name="Alfaro M."/>
            <person name="Sun H."/>
            <person name="Tritt A."/>
            <person name="Yoshinaga Y."/>
            <person name="Zwiers L.-H."/>
            <person name="Turgeon B."/>
            <person name="Goodwin S."/>
            <person name="Spatafora J."/>
            <person name="Crous P."/>
            <person name="Grigoriev I."/>
        </authorList>
    </citation>
    <scope>NUCLEOTIDE SEQUENCE</scope>
    <source>
        <strain evidence="2">CBS 107.79</strain>
    </source>
</reference>
<organism evidence="2 3">
    <name type="scientific">Bimuria novae-zelandiae CBS 107.79</name>
    <dbReference type="NCBI Taxonomy" id="1447943"/>
    <lineage>
        <taxon>Eukaryota</taxon>
        <taxon>Fungi</taxon>
        <taxon>Dikarya</taxon>
        <taxon>Ascomycota</taxon>
        <taxon>Pezizomycotina</taxon>
        <taxon>Dothideomycetes</taxon>
        <taxon>Pleosporomycetidae</taxon>
        <taxon>Pleosporales</taxon>
        <taxon>Massarineae</taxon>
        <taxon>Didymosphaeriaceae</taxon>
        <taxon>Bimuria</taxon>
    </lineage>
</organism>
<dbReference type="Proteomes" id="UP000800036">
    <property type="component" value="Unassembled WGS sequence"/>
</dbReference>
<accession>A0A6A5VMW3</accession>
<protein>
    <submittedName>
        <fullName evidence="2">Uncharacterized protein</fullName>
    </submittedName>
</protein>
<evidence type="ECO:0000313" key="2">
    <source>
        <dbReference type="EMBL" id="KAF1979053.1"/>
    </source>
</evidence>
<name>A0A6A5VMW3_9PLEO</name>